<dbReference type="OrthoDB" id="665223at2"/>
<proteinExistence type="predicted"/>
<feature type="domain" description="DUF3108" evidence="2">
    <location>
        <begin position="32"/>
        <end position="204"/>
    </location>
</feature>
<dbReference type="RefSeq" id="WP_091379086.1">
    <property type="nucleotide sequence ID" value="NZ_LT629740.1"/>
</dbReference>
<dbReference type="InterPro" id="IPR049279">
    <property type="entry name" value="DUF3108-like"/>
</dbReference>
<dbReference type="Gene3D" id="2.40.360.20">
    <property type="match status" value="1"/>
</dbReference>
<feature type="chain" id="PRO_5009270827" description="DUF3108 domain-containing protein" evidence="1">
    <location>
        <begin position="20"/>
        <end position="218"/>
    </location>
</feature>
<reference evidence="3 4" key="1">
    <citation type="submission" date="2016-10" db="EMBL/GenBank/DDBJ databases">
        <authorList>
            <person name="de Groot N.N."/>
        </authorList>
    </citation>
    <scope>NUCLEOTIDE SEQUENCE [LARGE SCALE GENOMIC DNA]</scope>
    <source>
        <strain evidence="3 4">MP1X4</strain>
    </source>
</reference>
<accession>A0A1H2C801</accession>
<evidence type="ECO:0000259" key="2">
    <source>
        <dbReference type="Pfam" id="PF21347"/>
    </source>
</evidence>
<evidence type="ECO:0000313" key="3">
    <source>
        <dbReference type="EMBL" id="SDT66563.1"/>
    </source>
</evidence>
<dbReference type="Pfam" id="PF21347">
    <property type="entry name" value="DUF3108_like"/>
    <property type="match status" value="1"/>
</dbReference>
<keyword evidence="4" id="KW-1185">Reference proteome</keyword>
<dbReference type="EMBL" id="LT629740">
    <property type="protein sequence ID" value="SDT66563.1"/>
    <property type="molecule type" value="Genomic_DNA"/>
</dbReference>
<evidence type="ECO:0000313" key="4">
    <source>
        <dbReference type="Proteomes" id="UP000199679"/>
    </source>
</evidence>
<sequence length="218" mass="23951">MKKIIFIIALLLITSRMLAQDCSQYMYMKKNKVIESTCYNEKGEVLRKVVSTVVNVTTINGTTTANVSTKYFDKNGKPNGEKSISYKCNGGSFIMDMGDNSPQQGNANIKFTASSMEYPSGMKVGDRLKSVTSQVEEKIGGVSSVATSQIERTVVAKENVTTPAGTWNCFKIVNKTTTTIKGYKMAPFTAETTEWYVPNFGIVKVQVIGLTTEITALR</sequence>
<protein>
    <recommendedName>
        <fullName evidence="2">DUF3108 domain-containing protein</fullName>
    </recommendedName>
</protein>
<dbReference type="STRING" id="652787.SAMN05216490_4713"/>
<dbReference type="Proteomes" id="UP000199679">
    <property type="component" value="Chromosome I"/>
</dbReference>
<dbReference type="AlphaFoldDB" id="A0A1H2C801"/>
<feature type="signal peptide" evidence="1">
    <location>
        <begin position="1"/>
        <end position="19"/>
    </location>
</feature>
<keyword evidence="1" id="KW-0732">Signal</keyword>
<name>A0A1H2C801_MUCMA</name>
<organism evidence="3 4">
    <name type="scientific">Mucilaginibacter mallensis</name>
    <dbReference type="NCBI Taxonomy" id="652787"/>
    <lineage>
        <taxon>Bacteria</taxon>
        <taxon>Pseudomonadati</taxon>
        <taxon>Bacteroidota</taxon>
        <taxon>Sphingobacteriia</taxon>
        <taxon>Sphingobacteriales</taxon>
        <taxon>Sphingobacteriaceae</taxon>
        <taxon>Mucilaginibacter</taxon>
    </lineage>
</organism>
<evidence type="ECO:0000256" key="1">
    <source>
        <dbReference type="SAM" id="SignalP"/>
    </source>
</evidence>
<gene>
    <name evidence="3" type="ORF">SAMN05216490_4713</name>
</gene>